<dbReference type="SUPFAM" id="SSF53850">
    <property type="entry name" value="Periplasmic binding protein-like II"/>
    <property type="match status" value="1"/>
</dbReference>
<dbReference type="PANTHER" id="PTHR30346">
    <property type="entry name" value="TRANSCRIPTIONAL DUAL REGULATOR HCAR-RELATED"/>
    <property type="match status" value="1"/>
</dbReference>
<evidence type="ECO:0000313" key="6">
    <source>
        <dbReference type="EMBL" id="CAG6392372.1"/>
    </source>
</evidence>
<keyword evidence="2" id="KW-0805">Transcription regulation</keyword>
<dbReference type="GO" id="GO:0032993">
    <property type="term" value="C:protein-DNA complex"/>
    <property type="evidence" value="ECO:0007669"/>
    <property type="project" value="TreeGrafter"/>
</dbReference>
<evidence type="ECO:0000256" key="2">
    <source>
        <dbReference type="ARBA" id="ARBA00023015"/>
    </source>
</evidence>
<dbReference type="AlphaFoldDB" id="A0A9W4E404"/>
<evidence type="ECO:0000256" key="4">
    <source>
        <dbReference type="ARBA" id="ARBA00023163"/>
    </source>
</evidence>
<proteinExistence type="inferred from homology"/>
<comment type="similarity">
    <text evidence="1">Belongs to the LysR transcriptional regulatory family.</text>
</comment>
<evidence type="ECO:0000313" key="7">
    <source>
        <dbReference type="Proteomes" id="UP001152519"/>
    </source>
</evidence>
<keyword evidence="3" id="KW-0238">DNA-binding</keyword>
<dbReference type="InterPro" id="IPR005119">
    <property type="entry name" value="LysR_subst-bd"/>
</dbReference>
<dbReference type="GO" id="GO:0003677">
    <property type="term" value="F:DNA binding"/>
    <property type="evidence" value="ECO:0007669"/>
    <property type="project" value="UniProtKB-KW"/>
</dbReference>
<evidence type="ECO:0000259" key="5">
    <source>
        <dbReference type="Pfam" id="PF03466"/>
    </source>
</evidence>
<sequence length="145" mass="15510">MEVLLTEPRWVALPAAHPLAARDVIPFRDLWEEPCVAAAPETARWRDYWLAAGEREGRPVTVGAVTEHPDDWLNAIANGYGIALAPASAARFYARPGVVYRPVSGVSASQVGVAWAPADDGDPVLRDFVRCCVDCTSPARDGGAG</sequence>
<dbReference type="Pfam" id="PF03466">
    <property type="entry name" value="LysR_substrate"/>
    <property type="match status" value="1"/>
</dbReference>
<dbReference type="Gene3D" id="3.40.190.10">
    <property type="entry name" value="Periplasmic binding protein-like II"/>
    <property type="match status" value="2"/>
</dbReference>
<protein>
    <recommendedName>
        <fullName evidence="5">LysR substrate-binding domain-containing protein</fullName>
    </recommendedName>
</protein>
<dbReference type="Proteomes" id="UP001152519">
    <property type="component" value="Unassembled WGS sequence"/>
</dbReference>
<comment type="caution">
    <text evidence="6">The sequence shown here is derived from an EMBL/GenBank/DDBJ whole genome shotgun (WGS) entry which is preliminary data.</text>
</comment>
<evidence type="ECO:0000256" key="1">
    <source>
        <dbReference type="ARBA" id="ARBA00009437"/>
    </source>
</evidence>
<keyword evidence="4" id="KW-0804">Transcription</keyword>
<dbReference type="PANTHER" id="PTHR30346:SF0">
    <property type="entry name" value="HCA OPERON TRANSCRIPTIONAL ACTIVATOR HCAR"/>
    <property type="match status" value="1"/>
</dbReference>
<keyword evidence="7" id="KW-1185">Reference proteome</keyword>
<evidence type="ECO:0000256" key="3">
    <source>
        <dbReference type="ARBA" id="ARBA00023125"/>
    </source>
</evidence>
<feature type="domain" description="LysR substrate-binding" evidence="5">
    <location>
        <begin position="2"/>
        <end position="133"/>
    </location>
</feature>
<reference evidence="6" key="1">
    <citation type="submission" date="2021-05" db="EMBL/GenBank/DDBJ databases">
        <authorList>
            <person name="Arsene-Ploetze F."/>
        </authorList>
    </citation>
    <scope>NUCLEOTIDE SEQUENCE</scope>
    <source>
        <strain evidence="6">DSM 42138</strain>
    </source>
</reference>
<dbReference type="EMBL" id="CAJSLV010000044">
    <property type="protein sequence ID" value="CAG6392372.1"/>
    <property type="molecule type" value="Genomic_DNA"/>
</dbReference>
<name>A0A9W4E404_9ACTN</name>
<dbReference type="GO" id="GO:0003700">
    <property type="term" value="F:DNA-binding transcription factor activity"/>
    <property type="evidence" value="ECO:0007669"/>
    <property type="project" value="TreeGrafter"/>
</dbReference>
<accession>A0A9W4E404</accession>
<organism evidence="6 7">
    <name type="scientific">Actinacidiphila cocklensis</name>
    <dbReference type="NCBI Taxonomy" id="887465"/>
    <lineage>
        <taxon>Bacteria</taxon>
        <taxon>Bacillati</taxon>
        <taxon>Actinomycetota</taxon>
        <taxon>Actinomycetes</taxon>
        <taxon>Kitasatosporales</taxon>
        <taxon>Streptomycetaceae</taxon>
        <taxon>Actinacidiphila</taxon>
    </lineage>
</organism>
<gene>
    <name evidence="6" type="ORF">SCOCK_160150</name>
</gene>